<evidence type="ECO:0000313" key="3">
    <source>
        <dbReference type="Proteomes" id="UP001611548"/>
    </source>
</evidence>
<dbReference type="InterPro" id="IPR018905">
    <property type="entry name" value="A-galactase_NEW3"/>
</dbReference>
<protein>
    <submittedName>
        <fullName evidence="2">NPCBM/NEW2 domain-containing protein</fullName>
    </submittedName>
</protein>
<evidence type="ECO:0000259" key="1">
    <source>
        <dbReference type="SMART" id="SM00776"/>
    </source>
</evidence>
<dbReference type="InterPro" id="IPR013222">
    <property type="entry name" value="Glyco_hyd_98_carb-bd"/>
</dbReference>
<dbReference type="Proteomes" id="UP001611548">
    <property type="component" value="Unassembled WGS sequence"/>
</dbReference>
<dbReference type="SMART" id="SM00776">
    <property type="entry name" value="NPCBM"/>
    <property type="match status" value="1"/>
</dbReference>
<organism evidence="2 3">
    <name type="scientific">Streptomyces pathocidini</name>
    <dbReference type="NCBI Taxonomy" id="1650571"/>
    <lineage>
        <taxon>Bacteria</taxon>
        <taxon>Bacillati</taxon>
        <taxon>Actinomycetota</taxon>
        <taxon>Actinomycetes</taxon>
        <taxon>Kitasatosporales</taxon>
        <taxon>Streptomycetaceae</taxon>
        <taxon>Streptomyces</taxon>
    </lineage>
</organism>
<dbReference type="SUPFAM" id="SSF49785">
    <property type="entry name" value="Galactose-binding domain-like"/>
    <property type="match status" value="1"/>
</dbReference>
<reference evidence="2 3" key="1">
    <citation type="submission" date="2024-10" db="EMBL/GenBank/DDBJ databases">
        <title>The Natural Products Discovery Center: Release of the First 8490 Sequenced Strains for Exploring Actinobacteria Biosynthetic Diversity.</title>
        <authorList>
            <person name="Kalkreuter E."/>
            <person name="Kautsar S.A."/>
            <person name="Yang D."/>
            <person name="Bader C.D."/>
            <person name="Teijaro C.N."/>
            <person name="Fluegel L."/>
            <person name="Davis C.M."/>
            <person name="Simpson J.R."/>
            <person name="Lauterbach L."/>
            <person name="Steele A.D."/>
            <person name="Gui C."/>
            <person name="Meng S."/>
            <person name="Li G."/>
            <person name="Viehrig K."/>
            <person name="Ye F."/>
            <person name="Su P."/>
            <person name="Kiefer A.F."/>
            <person name="Nichols A."/>
            <person name="Cepeda A.J."/>
            <person name="Yan W."/>
            <person name="Fan B."/>
            <person name="Jiang Y."/>
            <person name="Adhikari A."/>
            <person name="Zheng C.-J."/>
            <person name="Schuster L."/>
            <person name="Cowan T.M."/>
            <person name="Smanski M.J."/>
            <person name="Chevrette M.G."/>
            <person name="De Carvalho L.P.S."/>
            <person name="Shen B."/>
        </authorList>
    </citation>
    <scope>NUCLEOTIDE SEQUENCE [LARGE SCALE GENOMIC DNA]</scope>
    <source>
        <strain evidence="2 3">NPDC020327</strain>
    </source>
</reference>
<comment type="caution">
    <text evidence="2">The sequence shown here is derived from an EMBL/GenBank/DDBJ whole genome shotgun (WGS) entry which is preliminary data.</text>
</comment>
<feature type="domain" description="Glycosyl hydrolase family 98 putative carbohydrate-binding module" evidence="1">
    <location>
        <begin position="156"/>
        <end position="305"/>
    </location>
</feature>
<dbReference type="InterPro" id="IPR038637">
    <property type="entry name" value="NPCBM_sf"/>
</dbReference>
<name>A0ABW7UL69_9ACTN</name>
<accession>A0ABW7UL69</accession>
<dbReference type="Gene3D" id="2.60.120.1060">
    <property type="entry name" value="NPCBM/NEW2 domain"/>
    <property type="match status" value="1"/>
</dbReference>
<evidence type="ECO:0000313" key="2">
    <source>
        <dbReference type="EMBL" id="MFI1963413.1"/>
    </source>
</evidence>
<dbReference type="Pfam" id="PF10633">
    <property type="entry name" value="NPCBM_assoc"/>
    <property type="match status" value="1"/>
</dbReference>
<sequence>MGHQDLRSGGTLKAAVPARGVAVYTVRPARAGDTSTPARSFGVETPLLYDGAPASLVTPGKAAAVTTELADLATTPLTDAKADLRVPSGWRAEAAGPVKARTVTERRPLTTAWRVTPPDGLAPGAYEITATVRYRLSGRTVTDTAVTKVTVADAVPGGDSYLSDTGWVKSTNGWGPMEHDMTNGDLGAGDGTPLRIGGTEYAKGLGTHAWSEVVYYTAGRCSKVSAQVGVDDSQDNVAPQRGTVTFEVWKDREKISDTGKLSWQDPAEAVEVDVSGAQFVSLVATTADDGNGNDHGDWADLKVSCA</sequence>
<proteinExistence type="predicted"/>
<dbReference type="InterPro" id="IPR008979">
    <property type="entry name" value="Galactose-bd-like_sf"/>
</dbReference>
<dbReference type="EMBL" id="JBIRWE010000001">
    <property type="protein sequence ID" value="MFI1963413.1"/>
    <property type="molecule type" value="Genomic_DNA"/>
</dbReference>
<dbReference type="RefSeq" id="WP_398718046.1">
    <property type="nucleotide sequence ID" value="NZ_JBIRWE010000001.1"/>
</dbReference>
<gene>
    <name evidence="2" type="ORF">ACH429_04625</name>
</gene>
<dbReference type="Pfam" id="PF08305">
    <property type="entry name" value="NPCBM"/>
    <property type="match status" value="1"/>
</dbReference>
<keyword evidence="3" id="KW-1185">Reference proteome</keyword>